<dbReference type="PANTHER" id="PTHR45527:SF1">
    <property type="entry name" value="FATTY ACID SYNTHASE"/>
    <property type="match status" value="1"/>
</dbReference>
<feature type="region of interest" description="Disordered" evidence="5">
    <location>
        <begin position="23"/>
        <end position="49"/>
    </location>
</feature>
<evidence type="ECO:0000313" key="7">
    <source>
        <dbReference type="EMBL" id="GAA2327287.1"/>
    </source>
</evidence>
<keyword evidence="3" id="KW-0597">Phosphoprotein</keyword>
<dbReference type="CDD" id="cd19531">
    <property type="entry name" value="LCL_NRPS-like"/>
    <property type="match status" value="1"/>
</dbReference>
<dbReference type="InterPro" id="IPR029063">
    <property type="entry name" value="SAM-dependent_MTases_sf"/>
</dbReference>
<dbReference type="SUPFAM" id="SSF47336">
    <property type="entry name" value="ACP-like"/>
    <property type="match status" value="1"/>
</dbReference>
<keyword evidence="4" id="KW-0677">Repeat</keyword>
<evidence type="ECO:0000313" key="8">
    <source>
        <dbReference type="Proteomes" id="UP001500253"/>
    </source>
</evidence>
<feature type="region of interest" description="Disordered" evidence="5">
    <location>
        <begin position="1449"/>
        <end position="1474"/>
    </location>
</feature>
<dbReference type="Pfam" id="PF08242">
    <property type="entry name" value="Methyltransf_12"/>
    <property type="match status" value="1"/>
</dbReference>
<dbReference type="InterPro" id="IPR013217">
    <property type="entry name" value="Methyltransf_12"/>
</dbReference>
<gene>
    <name evidence="7" type="ORF">GCM10010246_06350</name>
</gene>
<dbReference type="PANTHER" id="PTHR45527">
    <property type="entry name" value="NONRIBOSOMAL PEPTIDE SYNTHETASE"/>
    <property type="match status" value="1"/>
</dbReference>
<protein>
    <recommendedName>
        <fullName evidence="6">Carrier domain-containing protein</fullName>
    </recommendedName>
</protein>
<feature type="domain" description="Carrier" evidence="6">
    <location>
        <begin position="1471"/>
        <end position="1545"/>
    </location>
</feature>
<comment type="cofactor">
    <cofactor evidence="1">
        <name>pantetheine 4'-phosphate</name>
        <dbReference type="ChEBI" id="CHEBI:47942"/>
    </cofactor>
</comment>
<dbReference type="CDD" id="cd17643">
    <property type="entry name" value="A_NRPS_Cytc1-like"/>
    <property type="match status" value="1"/>
</dbReference>
<dbReference type="InterPro" id="IPR042099">
    <property type="entry name" value="ANL_N_sf"/>
</dbReference>
<dbReference type="InterPro" id="IPR000873">
    <property type="entry name" value="AMP-dep_synth/lig_dom"/>
</dbReference>
<dbReference type="PROSITE" id="PS00455">
    <property type="entry name" value="AMP_BINDING"/>
    <property type="match status" value="1"/>
</dbReference>
<dbReference type="Pfam" id="PF13193">
    <property type="entry name" value="AMP-binding_C"/>
    <property type="match status" value="1"/>
</dbReference>
<dbReference type="CDD" id="cd02440">
    <property type="entry name" value="AdoMet_MTases"/>
    <property type="match status" value="1"/>
</dbReference>
<dbReference type="Gene3D" id="3.30.559.30">
    <property type="entry name" value="Nonribosomal peptide synthetase, condensation domain"/>
    <property type="match status" value="2"/>
</dbReference>
<dbReference type="NCBIfam" id="TIGR01733">
    <property type="entry name" value="AA-adenyl-dom"/>
    <property type="match status" value="1"/>
</dbReference>
<evidence type="ECO:0000256" key="4">
    <source>
        <dbReference type="ARBA" id="ARBA00022737"/>
    </source>
</evidence>
<dbReference type="InterPro" id="IPR025110">
    <property type="entry name" value="AMP-bd_C"/>
</dbReference>
<dbReference type="InterPro" id="IPR023213">
    <property type="entry name" value="CAT-like_dom_sf"/>
</dbReference>
<dbReference type="Gene3D" id="3.40.50.12780">
    <property type="entry name" value="N-terminal domain of ligase-like"/>
    <property type="match status" value="1"/>
</dbReference>
<evidence type="ECO:0000256" key="2">
    <source>
        <dbReference type="ARBA" id="ARBA00022450"/>
    </source>
</evidence>
<dbReference type="Pfam" id="PF00550">
    <property type="entry name" value="PP-binding"/>
    <property type="match status" value="1"/>
</dbReference>
<dbReference type="EMBL" id="BAAASD010000002">
    <property type="protein sequence ID" value="GAA2327287.1"/>
    <property type="molecule type" value="Genomic_DNA"/>
</dbReference>
<reference evidence="7 8" key="1">
    <citation type="journal article" date="2019" name="Int. J. Syst. Evol. Microbiol.">
        <title>The Global Catalogue of Microorganisms (GCM) 10K type strain sequencing project: providing services to taxonomists for standard genome sequencing and annotation.</title>
        <authorList>
            <consortium name="The Broad Institute Genomics Platform"/>
            <consortium name="The Broad Institute Genome Sequencing Center for Infectious Disease"/>
            <person name="Wu L."/>
            <person name="Ma J."/>
        </authorList>
    </citation>
    <scope>NUCLEOTIDE SEQUENCE [LARGE SCALE GENOMIC DNA]</scope>
    <source>
        <strain evidence="7 8">JCM 4316</strain>
    </source>
</reference>
<dbReference type="InterPro" id="IPR001242">
    <property type="entry name" value="Condensation_dom"/>
</dbReference>
<dbReference type="Proteomes" id="UP001500253">
    <property type="component" value="Unassembled WGS sequence"/>
</dbReference>
<keyword evidence="8" id="KW-1185">Reference proteome</keyword>
<name>A0ABN3FDA0_9ACTN</name>
<dbReference type="InterPro" id="IPR020845">
    <property type="entry name" value="AMP-binding_CS"/>
</dbReference>
<dbReference type="Gene3D" id="3.30.300.30">
    <property type="match status" value="2"/>
</dbReference>
<feature type="compositionally biased region" description="Low complexity" evidence="5">
    <location>
        <begin position="494"/>
        <end position="534"/>
    </location>
</feature>
<dbReference type="RefSeq" id="WP_346172937.1">
    <property type="nucleotide sequence ID" value="NZ_BAAASD010000002.1"/>
</dbReference>
<dbReference type="PROSITE" id="PS00012">
    <property type="entry name" value="PHOSPHOPANTETHEINE"/>
    <property type="match status" value="1"/>
</dbReference>
<dbReference type="SUPFAM" id="SSF53335">
    <property type="entry name" value="S-adenosyl-L-methionine-dependent methyltransferases"/>
    <property type="match status" value="1"/>
</dbReference>
<feature type="compositionally biased region" description="Low complexity" evidence="5">
    <location>
        <begin position="1002"/>
        <end position="1011"/>
    </location>
</feature>
<dbReference type="InterPro" id="IPR006162">
    <property type="entry name" value="Ppantetheine_attach_site"/>
</dbReference>
<dbReference type="Pfam" id="PF00501">
    <property type="entry name" value="AMP-binding"/>
    <property type="match status" value="1"/>
</dbReference>
<dbReference type="SUPFAM" id="SSF56801">
    <property type="entry name" value="Acetyl-CoA synthetase-like"/>
    <property type="match status" value="1"/>
</dbReference>
<dbReference type="Pfam" id="PF00668">
    <property type="entry name" value="Condensation"/>
    <property type="match status" value="2"/>
</dbReference>
<feature type="region of interest" description="Disordered" evidence="5">
    <location>
        <begin position="489"/>
        <end position="534"/>
    </location>
</feature>
<keyword evidence="2" id="KW-0596">Phosphopantetheine</keyword>
<dbReference type="Gene3D" id="1.10.1200.10">
    <property type="entry name" value="ACP-like"/>
    <property type="match status" value="1"/>
</dbReference>
<dbReference type="InterPro" id="IPR036736">
    <property type="entry name" value="ACP-like_sf"/>
</dbReference>
<proteinExistence type="predicted"/>
<dbReference type="Gene3D" id="3.40.50.150">
    <property type="entry name" value="Vaccinia Virus protein VP39"/>
    <property type="match status" value="1"/>
</dbReference>
<dbReference type="SMART" id="SM00823">
    <property type="entry name" value="PKS_PP"/>
    <property type="match status" value="1"/>
</dbReference>
<feature type="region of interest" description="Disordered" evidence="5">
    <location>
        <begin position="989"/>
        <end position="1034"/>
    </location>
</feature>
<dbReference type="InterPro" id="IPR045851">
    <property type="entry name" value="AMP-bd_C_sf"/>
</dbReference>
<dbReference type="InterPro" id="IPR009081">
    <property type="entry name" value="PP-bd_ACP"/>
</dbReference>
<dbReference type="InterPro" id="IPR010071">
    <property type="entry name" value="AA_adenyl_dom"/>
</dbReference>
<dbReference type="Gene3D" id="3.30.559.10">
    <property type="entry name" value="Chloramphenicol acetyltransferase-like domain"/>
    <property type="match status" value="2"/>
</dbReference>
<accession>A0ABN3FDA0</accession>
<evidence type="ECO:0000256" key="3">
    <source>
        <dbReference type="ARBA" id="ARBA00022553"/>
    </source>
</evidence>
<evidence type="ECO:0000256" key="1">
    <source>
        <dbReference type="ARBA" id="ARBA00001957"/>
    </source>
</evidence>
<dbReference type="PROSITE" id="PS50075">
    <property type="entry name" value="CARRIER"/>
    <property type="match status" value="1"/>
</dbReference>
<evidence type="ECO:0000259" key="6">
    <source>
        <dbReference type="PROSITE" id="PS50075"/>
    </source>
</evidence>
<organism evidence="7 8">
    <name type="scientific">Streptomyces cuspidosporus</name>
    <dbReference type="NCBI Taxonomy" id="66882"/>
    <lineage>
        <taxon>Bacteria</taxon>
        <taxon>Bacillati</taxon>
        <taxon>Actinomycetota</taxon>
        <taxon>Actinomycetes</taxon>
        <taxon>Kitasatosporales</taxon>
        <taxon>Streptomycetaceae</taxon>
        <taxon>Streptomyces</taxon>
    </lineage>
</organism>
<comment type="caution">
    <text evidence="7">The sequence shown here is derived from an EMBL/GenBank/DDBJ whole genome shotgun (WGS) entry which is preliminary data.</text>
</comment>
<dbReference type="InterPro" id="IPR020806">
    <property type="entry name" value="PKS_PP-bd"/>
</dbReference>
<sequence length="2040" mass="224993">MSPEDLATTRKAQLSPAKRALLEKLSGAKRPAGTARTTGIPRRPDGVRPPLSFAQRRLWFLDQMVPDSAAYNVPMSFRLRGPLRHEVLQRAVDEIVRRHESLRTVLPSEDGEPWQQVLPRLGVPVELVDLGADPGALDGRIDEAARRPFDLATGPLLRVTLYRLEPELHVVLLNAHHIVVDGWSLGLFWQELLTLYHAFAAGRPSPLPELPIQYADFALWQRDHLSGDRLEQQLTYWREQLGEGTEPLELPFDRPRPPVQTFEGRDLRTVFPASLRTELTGLCKREGVNLFTVLLGALNVLLHRYTGQEDIAVGSPVTNRTRLDIEQLIGLFVNTLVYKTRLDGEPDFREVLRRVQDVVNGAHQYQEVPFEAVVEALQPERYLSQNPLFQVSFSFLPARDLSSGEELTVEAIEGIRNDTSKFDLWISVVDRDRDFLVEVEYNSAVFDEATVQRLLDGYQVVLEAVAADPGLGVGELPVMPAADRERLERAGRGATAPAATAPAATTPSATAPAATTPSANAPSATAPSATAPAAVEPPPAALLHELFQERTAEAPGAVAVSHDGEHVTYRELDGRANALAHRLRGLGARPGTVIGLCAERSVDLLVGILGILKSGAAYLPIAADYPPERISYLLADSSAPILVTQPHLVDGLPEHQARLVVLDGESDEHAPERADGAGPQDPAYVIYTSGSTGTPKGVLVSHANVVRLFSATQQWFGFGRSDTWTLFHAFTFDFSVWEIWGALAHGGRLVVVPHWVSRSPESFYELLRDERVTVLNQTPLAFRHLSEVERGALCLRVVVFGGEELDVRGLRDWFDRHGDQSPRLVNMYGITETTVHVTYRPVTRADVDAATAHSPIGRPIPDLRVRVLDRYGQPAPVGVRGEMYVGGAGVALGYLNRPELNRQRFLHDPDGSRWYRSGDLARWTAEGELEYLGRADDQVKIRGHRIELGEIEAALAEHPRVGEAVVLARREPGDTGNKRLVAYVVPEARKDGTQDGAGDGAQDGAQDGADTSEAVPETASEAASEGAPARGTEWEAVFDRVYGEGEGEGRDEEAAGPDDFKISGWDSSYHGGQLSDAEMHEWVDTTVERILALRPRRVLEIGCGTGLLLSRVAPHCEVYHGTDISRTALDHVRGRLVERREELSHVRLHHGGADDLSAFQDRQFDLVVINSVVQYFPDAGYLRDVLSKALRCVDDGGTVFVGDVRNLALLEAFHTDVELHQPGPTPSEERLRARVRRRIAQDQELVLHPDFFRAVQQEEPRLARVRTQLRRGVHENEMSRYRYDAFLHVGGEAAAPAVPEARISWSDGTHTRAAVEERLRAEPDRALAVVDVPNARLATAGDQGVQPEQWWRLAERLGRTATVDWMPDRADGSYAVLLGPVGDDRDWAAFETAEPTGRWQEYATDPVFNRWARAVVPELRGYLKDRLPDYMLPAAYVALKQYPVNANGKLDQSALPEPSAEPADESGDTTEPRTPAERIIAEVWTEVLGVGPIGVGNNFFRLGGDSIHSIHVVAKARERGLELTPQMIFQYDTLAELAAAAQAAPGAGARADADDEPGDRDAATALAELRADPDVEDVYPVAPFQEWALRKLRTPEPGMFQVHRLTAVPRGMADKDDFRRFLEAQARTYPAMRTSFRWIAPDRAVQVVHREPRVELDFVDWRALTPTEQDEALERHLKADRERGIEPEEPGAIRYFVADVDDDTCVIVVSLSYLCLDGWSFDIIANQLDQGLPALAQGRPIELDAALPFKDFVAAVRGGDQRAAERYWQRALGGLPGPTLLSEHVPGNAVGSESGFGRQWTALPKELAARLREVAREHRLTLNVLFQAGWAATVAAFVAQGRERADLTHGVLFTGRSGGPQGVSGMVAPTLNILPLRTRLDAAEQVPAYLARVRDELVAMSAYENTPMHRALAWGGQPEDALPTESYLVFQNVGLDNSERFSAAYYISRMGFPLRLDVFPTETVKLHMSYYRDRFTDATITRLIGAFTSVLEVLAADRPQGVRDLLAAALRGAPAPDDLLAFREGEFVVKDIVALLGEDR</sequence>
<evidence type="ECO:0000256" key="5">
    <source>
        <dbReference type="SAM" id="MobiDB-lite"/>
    </source>
</evidence>
<dbReference type="SUPFAM" id="SSF52777">
    <property type="entry name" value="CoA-dependent acyltransferases"/>
    <property type="match status" value="4"/>
</dbReference>